<evidence type="ECO:0000313" key="6">
    <source>
        <dbReference type="EMBL" id="ADB49005.1"/>
    </source>
</evidence>
<dbReference type="EC" id="7.6.2.9" evidence="4"/>
<proteinExistence type="predicted"/>
<protein>
    <recommendedName>
        <fullName evidence="4">ABC-type quaternary amine transporter</fullName>
        <ecNumber evidence="4">7.6.2.9</ecNumber>
    </recommendedName>
</protein>
<dbReference type="Pfam" id="PF08402">
    <property type="entry name" value="TOBE_2"/>
    <property type="match status" value="1"/>
</dbReference>
<accession>D3F8D5</accession>
<evidence type="ECO:0000259" key="5">
    <source>
        <dbReference type="PROSITE" id="PS50893"/>
    </source>
</evidence>
<dbReference type="SMART" id="SM00382">
    <property type="entry name" value="AAA"/>
    <property type="match status" value="1"/>
</dbReference>
<dbReference type="EMBL" id="CP001854">
    <property type="protein sequence ID" value="ADB49005.1"/>
    <property type="molecule type" value="Genomic_DNA"/>
</dbReference>
<dbReference type="GO" id="GO:0005524">
    <property type="term" value="F:ATP binding"/>
    <property type="evidence" value="ECO:0007669"/>
    <property type="project" value="UniProtKB-KW"/>
</dbReference>
<dbReference type="SUPFAM" id="SSF52540">
    <property type="entry name" value="P-loop containing nucleoside triphosphate hydrolases"/>
    <property type="match status" value="1"/>
</dbReference>
<dbReference type="InterPro" id="IPR027417">
    <property type="entry name" value="P-loop_NTPase"/>
</dbReference>
<dbReference type="PROSITE" id="PS00211">
    <property type="entry name" value="ABC_TRANSPORTER_1"/>
    <property type="match status" value="1"/>
</dbReference>
<dbReference type="HOGENOM" id="CLU_000604_1_1_11"/>
<evidence type="ECO:0000256" key="1">
    <source>
        <dbReference type="ARBA" id="ARBA00022448"/>
    </source>
</evidence>
<keyword evidence="1" id="KW-0813">Transport</keyword>
<dbReference type="RefSeq" id="WP_012932058.1">
    <property type="nucleotide sequence ID" value="NC_013739.1"/>
</dbReference>
<dbReference type="PANTHER" id="PTHR42781:SF4">
    <property type="entry name" value="SPERMIDINE_PUTRESCINE IMPORT ATP-BINDING PROTEIN POTA"/>
    <property type="match status" value="1"/>
</dbReference>
<evidence type="ECO:0000256" key="3">
    <source>
        <dbReference type="ARBA" id="ARBA00022840"/>
    </source>
</evidence>
<keyword evidence="3" id="KW-0067">ATP-binding</keyword>
<dbReference type="InterPro" id="IPR050093">
    <property type="entry name" value="ABC_SmlMolc_Importer"/>
</dbReference>
<keyword evidence="2" id="KW-0547">Nucleotide-binding</keyword>
<dbReference type="InterPro" id="IPR017871">
    <property type="entry name" value="ABC_transporter-like_CS"/>
</dbReference>
<feature type="domain" description="ABC transporter" evidence="5">
    <location>
        <begin position="11"/>
        <end position="241"/>
    </location>
</feature>
<dbReference type="Pfam" id="PF00005">
    <property type="entry name" value="ABC_tran"/>
    <property type="match status" value="1"/>
</dbReference>
<dbReference type="SUPFAM" id="SSF50331">
    <property type="entry name" value="MOP-like"/>
    <property type="match status" value="1"/>
</dbReference>
<dbReference type="GO" id="GO:0043190">
    <property type="term" value="C:ATP-binding cassette (ABC) transporter complex"/>
    <property type="evidence" value="ECO:0007669"/>
    <property type="project" value="InterPro"/>
</dbReference>
<dbReference type="InterPro" id="IPR003439">
    <property type="entry name" value="ABC_transporter-like_ATP-bd"/>
</dbReference>
<dbReference type="FunFam" id="3.40.50.300:FF:000425">
    <property type="entry name" value="Probable ABC transporter, ATP-binding subunit"/>
    <property type="match status" value="1"/>
</dbReference>
<dbReference type="Proteomes" id="UP000008229">
    <property type="component" value="Chromosome"/>
</dbReference>
<dbReference type="PROSITE" id="PS50893">
    <property type="entry name" value="ABC_TRANSPORTER_2"/>
    <property type="match status" value="1"/>
</dbReference>
<reference evidence="7" key="2">
    <citation type="submission" date="2010-01" db="EMBL/GenBank/DDBJ databases">
        <title>The complete genome of Conexibacter woesei DSM 14684.</title>
        <authorList>
            <consortium name="US DOE Joint Genome Institute (JGI-PGF)"/>
            <person name="Lucas S."/>
            <person name="Copeland A."/>
            <person name="Lapidus A."/>
            <person name="Glavina del Rio T."/>
            <person name="Dalin E."/>
            <person name="Tice H."/>
            <person name="Bruce D."/>
            <person name="Goodwin L."/>
            <person name="Pitluck S."/>
            <person name="Kyrpides N."/>
            <person name="Mavromatis K."/>
            <person name="Ivanova N."/>
            <person name="Mikhailova N."/>
            <person name="Chertkov O."/>
            <person name="Brettin T."/>
            <person name="Detter J.C."/>
            <person name="Han C."/>
            <person name="Larimer F."/>
            <person name="Land M."/>
            <person name="Hauser L."/>
            <person name="Markowitz V."/>
            <person name="Cheng J.-F."/>
            <person name="Hugenholtz P."/>
            <person name="Woyke T."/>
            <person name="Wu D."/>
            <person name="Pukall R."/>
            <person name="Steenblock K."/>
            <person name="Schneider S."/>
            <person name="Klenk H.-P."/>
            <person name="Eisen J.A."/>
        </authorList>
    </citation>
    <scope>NUCLEOTIDE SEQUENCE [LARGE SCALE GENOMIC DNA]</scope>
    <source>
        <strain evidence="7">DSM 14684 / CIP 108061 / JCM 11494 / NBRC 100937 / ID131577</strain>
    </source>
</reference>
<dbReference type="GO" id="GO:0016887">
    <property type="term" value="F:ATP hydrolysis activity"/>
    <property type="evidence" value="ECO:0007669"/>
    <property type="project" value="InterPro"/>
</dbReference>
<dbReference type="eggNOG" id="COG3842">
    <property type="taxonomic scope" value="Bacteria"/>
</dbReference>
<reference evidence="6 7" key="1">
    <citation type="journal article" date="2010" name="Stand. Genomic Sci.">
        <title>Complete genome sequence of Conexibacter woesei type strain (ID131577).</title>
        <authorList>
            <person name="Pukall R."/>
            <person name="Lapidus A."/>
            <person name="Glavina Del Rio T."/>
            <person name="Copeland A."/>
            <person name="Tice H."/>
            <person name="Cheng J.-F."/>
            <person name="Lucas S."/>
            <person name="Chen F."/>
            <person name="Nolan M."/>
            <person name="Bruce D."/>
            <person name="Goodwin L."/>
            <person name="Pitluck S."/>
            <person name="Mavromatis K."/>
            <person name="Ivanova N."/>
            <person name="Ovchinnikova G."/>
            <person name="Pati A."/>
            <person name="Chen A."/>
            <person name="Palaniappan K."/>
            <person name="Land M."/>
            <person name="Hauser L."/>
            <person name="Chang Y.-J."/>
            <person name="Jeffries C.D."/>
            <person name="Chain P."/>
            <person name="Meincke L."/>
            <person name="Sims D."/>
            <person name="Brettin T."/>
            <person name="Detter J.C."/>
            <person name="Rohde M."/>
            <person name="Goeker M."/>
            <person name="Bristow J."/>
            <person name="Eisen J.A."/>
            <person name="Markowitz V."/>
            <person name="Kyrpides N.C."/>
            <person name="Klenk H.-P."/>
            <person name="Hugenholtz P."/>
        </authorList>
    </citation>
    <scope>NUCLEOTIDE SEQUENCE [LARGE SCALE GENOMIC DNA]</scope>
    <source>
        <strain evidence="7">DSM 14684 / CIP 108061 / JCM 11494 / NBRC 100937 / ID131577</strain>
    </source>
</reference>
<dbReference type="Gene3D" id="3.40.50.300">
    <property type="entry name" value="P-loop containing nucleotide triphosphate hydrolases"/>
    <property type="match status" value="1"/>
</dbReference>
<dbReference type="STRING" id="469383.Cwoe_0570"/>
<dbReference type="OrthoDB" id="9802264at2"/>
<evidence type="ECO:0000256" key="2">
    <source>
        <dbReference type="ARBA" id="ARBA00022741"/>
    </source>
</evidence>
<dbReference type="InterPro" id="IPR013611">
    <property type="entry name" value="Transp-assoc_OB_typ2"/>
</dbReference>
<dbReference type="KEGG" id="cwo:Cwoe_0570"/>
<name>D3F8D5_CONWI</name>
<dbReference type="AlphaFoldDB" id="D3F8D5"/>
<dbReference type="InterPro" id="IPR003593">
    <property type="entry name" value="AAA+_ATPase"/>
</dbReference>
<gene>
    <name evidence="6" type="ordered locus">Cwoe_0570</name>
</gene>
<evidence type="ECO:0000313" key="7">
    <source>
        <dbReference type="Proteomes" id="UP000008229"/>
    </source>
</evidence>
<keyword evidence="7" id="KW-1185">Reference proteome</keyword>
<organism evidence="6 7">
    <name type="scientific">Conexibacter woesei (strain DSM 14684 / CCUG 47730 / CIP 108061 / JCM 11494 / NBRC 100937 / ID131577)</name>
    <dbReference type="NCBI Taxonomy" id="469383"/>
    <lineage>
        <taxon>Bacteria</taxon>
        <taxon>Bacillati</taxon>
        <taxon>Actinomycetota</taxon>
        <taxon>Thermoleophilia</taxon>
        <taxon>Solirubrobacterales</taxon>
        <taxon>Conexibacteraceae</taxon>
        <taxon>Conexibacter</taxon>
    </lineage>
</organism>
<dbReference type="Gene3D" id="2.40.50.100">
    <property type="match status" value="1"/>
</dbReference>
<dbReference type="GO" id="GO:0015418">
    <property type="term" value="F:ABC-type quaternary ammonium compound transporting activity"/>
    <property type="evidence" value="ECO:0007669"/>
    <property type="project" value="UniProtKB-EC"/>
</dbReference>
<dbReference type="InterPro" id="IPR008995">
    <property type="entry name" value="Mo/tungstate-bd_C_term_dom"/>
</dbReference>
<sequence length="365" mass="39180">MTETNRRGARIALRDLTKRYGDQTVVDGVSLGVVPGEFMTLLGPSGSGKTTTLSMVAGFADPDGGQMTIDDAPIERLPAHRRDIGMVFQSYALFPHMTAAQNVAFPLRQRKIGRADRTEQVRRALETVRLSGYEHRFPSELSGGQQQRVALARAIVFQPRVLLMDEPLGALDRTLRDGMQMEIRRIHREVGSTVLFVTHDQEEALALSDRIAVFNGGRLEQVGTGAELYERPATLFVARFLGESTQLAGAVRRDGAAAVVDCAGVRVRALGDLPGGASGVVVVRPERLRLVPADAAPVADDLNAVPVTVTEEVYLGASRKLSVALADGTTGLVREPAGSTSALHPGDRALLTWSVEQGILLADAT</sequence>
<evidence type="ECO:0000256" key="4">
    <source>
        <dbReference type="ARBA" id="ARBA00066388"/>
    </source>
</evidence>
<dbReference type="PANTHER" id="PTHR42781">
    <property type="entry name" value="SPERMIDINE/PUTRESCINE IMPORT ATP-BINDING PROTEIN POTA"/>
    <property type="match status" value="1"/>
</dbReference>